<dbReference type="STRING" id="1618337.UT28_C0001G0304"/>
<name>A0A0G4B3W1_9BACT</name>
<accession>A0A0G4B3W1</accession>
<dbReference type="PANTHER" id="PTHR42702:SF1">
    <property type="entry name" value="REGULATORY PROTEIN FOR BETA-LACTAMASE"/>
    <property type="match status" value="1"/>
</dbReference>
<sequence>MENISIRVLTEIIMQQAKEKGFGTKSEDINVAEKIALIHSEVSEAFEAYRHKNIDGKDGFKEELGDAIQRILHLCGVLDIDIEKSILDKMENNKDRSWNWDKMNEQHTKQA</sequence>
<dbReference type="PANTHER" id="PTHR42702">
    <property type="entry name" value="NUCLEOTIDE PYROPHOSPHOHYDROLASE"/>
    <property type="match status" value="1"/>
</dbReference>
<dbReference type="Proteomes" id="UP000035648">
    <property type="component" value="Chromosome"/>
</dbReference>
<dbReference type="EMBL" id="CP011213">
    <property type="protein sequence ID" value="AKM82113.1"/>
    <property type="molecule type" value="Genomic_DNA"/>
</dbReference>
<proteinExistence type="predicted"/>
<organism evidence="1 2">
    <name type="scientific">Berkelbacteria bacterium GW2011_GWE1_39_12</name>
    <dbReference type="NCBI Taxonomy" id="1618337"/>
    <lineage>
        <taxon>Bacteria</taxon>
        <taxon>Candidatus Berkelbacteria</taxon>
    </lineage>
</organism>
<evidence type="ECO:0000313" key="2">
    <source>
        <dbReference type="Proteomes" id="UP000035648"/>
    </source>
</evidence>
<gene>
    <name evidence="1" type="ORF">UT28_C0001G0304</name>
</gene>
<evidence type="ECO:0000313" key="1">
    <source>
        <dbReference type="EMBL" id="AKM82113.1"/>
    </source>
</evidence>
<dbReference type="SUPFAM" id="SSF101386">
    <property type="entry name" value="all-alpha NTP pyrophosphatases"/>
    <property type="match status" value="1"/>
</dbReference>
<dbReference type="AlphaFoldDB" id="A0A0G4B3W1"/>
<dbReference type="KEGG" id="bbgw:UT28_C0001G0304"/>
<protein>
    <submittedName>
        <fullName evidence="1">Uncharacterized protein</fullName>
    </submittedName>
</protein>
<dbReference type="Gene3D" id="1.10.287.1080">
    <property type="entry name" value="MazG-like"/>
    <property type="match status" value="1"/>
</dbReference>
<reference evidence="1 2" key="1">
    <citation type="journal article" date="2015" name="Nature">
        <title>rRNA introns, odd ribosomes, and small enigmatic genomes across a large radiation of phyla.</title>
        <authorList>
            <person name="Brown C.T."/>
            <person name="Hug L.A."/>
            <person name="Thomas B.C."/>
            <person name="Sharon I."/>
            <person name="Castelle C.J."/>
            <person name="Singh A."/>
            <person name="Wilkins M.J."/>
            <person name="Williams K.H."/>
            <person name="Banfield J.F."/>
        </authorList>
    </citation>
    <scope>NUCLEOTIDE SEQUENCE [LARGE SCALE GENOMIC DNA]</scope>
</reference>